<keyword evidence="2" id="KW-1185">Reference proteome</keyword>
<dbReference type="AlphaFoldDB" id="A0A1I7WFR4"/>
<dbReference type="GO" id="GO:0044774">
    <property type="term" value="P:mitotic DNA integrity checkpoint signaling"/>
    <property type="evidence" value="ECO:0007669"/>
    <property type="project" value="TreeGrafter"/>
</dbReference>
<evidence type="ECO:0000313" key="3">
    <source>
        <dbReference type="WBParaSite" id="Hba_03767"/>
    </source>
</evidence>
<sequence length="170" mass="19666">MADLVQIRAILLYEFKVGGKVVGTARNTNQASGEGTVNERTAQFRTGNERLEDEEGRGRSFAIDDNQLRTIIEADAPKTTQEVAEVDVDDLTVGRHLHQMRQSNKLDKWVPARAERKNRTNWPTRLYLTQLTLQTSLKSQQEHRKETRKLMSQIGESNYPCERYFEVHRH</sequence>
<protein>
    <submittedName>
        <fullName evidence="3">HTH_48 domain-containing protein</fullName>
    </submittedName>
</protein>
<proteinExistence type="predicted"/>
<feature type="domain" description="Mos1 transposase HTH" evidence="1">
    <location>
        <begin position="6"/>
        <end position="44"/>
    </location>
</feature>
<evidence type="ECO:0000313" key="2">
    <source>
        <dbReference type="Proteomes" id="UP000095283"/>
    </source>
</evidence>
<dbReference type="GO" id="GO:0042800">
    <property type="term" value="F:histone H3K4 methyltransferase activity"/>
    <property type="evidence" value="ECO:0007669"/>
    <property type="project" value="TreeGrafter"/>
</dbReference>
<dbReference type="Gene3D" id="1.10.10.1450">
    <property type="match status" value="1"/>
</dbReference>
<dbReference type="PANTHER" id="PTHR46060">
    <property type="entry name" value="MARINER MOS1 TRANSPOSASE-LIKE PROTEIN"/>
    <property type="match status" value="1"/>
</dbReference>
<name>A0A1I7WFR4_HETBA</name>
<dbReference type="GO" id="GO:0035861">
    <property type="term" value="C:site of double-strand break"/>
    <property type="evidence" value="ECO:0007669"/>
    <property type="project" value="TreeGrafter"/>
</dbReference>
<dbReference type="GO" id="GO:0006303">
    <property type="term" value="P:double-strand break repair via nonhomologous end joining"/>
    <property type="evidence" value="ECO:0007669"/>
    <property type="project" value="TreeGrafter"/>
</dbReference>
<dbReference type="GO" id="GO:0000729">
    <property type="term" value="P:DNA double-strand break processing"/>
    <property type="evidence" value="ECO:0007669"/>
    <property type="project" value="TreeGrafter"/>
</dbReference>
<dbReference type="PANTHER" id="PTHR46060:SF2">
    <property type="entry name" value="HISTONE-LYSINE N-METHYLTRANSFERASE SETMAR"/>
    <property type="match status" value="1"/>
</dbReference>
<dbReference type="GO" id="GO:0015074">
    <property type="term" value="P:DNA integration"/>
    <property type="evidence" value="ECO:0007669"/>
    <property type="project" value="TreeGrafter"/>
</dbReference>
<dbReference type="InterPro" id="IPR041426">
    <property type="entry name" value="Mos1_HTH"/>
</dbReference>
<dbReference type="Pfam" id="PF17906">
    <property type="entry name" value="HTH_48"/>
    <property type="match status" value="1"/>
</dbReference>
<dbReference type="WBParaSite" id="Hba_03767">
    <property type="protein sequence ID" value="Hba_03767"/>
    <property type="gene ID" value="Hba_03767"/>
</dbReference>
<dbReference type="GO" id="GO:0046975">
    <property type="term" value="F:histone H3K36 methyltransferase activity"/>
    <property type="evidence" value="ECO:0007669"/>
    <property type="project" value="TreeGrafter"/>
</dbReference>
<dbReference type="GO" id="GO:0003697">
    <property type="term" value="F:single-stranded DNA binding"/>
    <property type="evidence" value="ECO:0007669"/>
    <property type="project" value="TreeGrafter"/>
</dbReference>
<accession>A0A1I7WFR4</accession>
<dbReference type="Proteomes" id="UP000095283">
    <property type="component" value="Unplaced"/>
</dbReference>
<dbReference type="InterPro" id="IPR052709">
    <property type="entry name" value="Transposase-MT_Hybrid"/>
</dbReference>
<dbReference type="GO" id="GO:0044547">
    <property type="term" value="F:DNA topoisomerase binding"/>
    <property type="evidence" value="ECO:0007669"/>
    <property type="project" value="TreeGrafter"/>
</dbReference>
<dbReference type="GO" id="GO:0005634">
    <property type="term" value="C:nucleus"/>
    <property type="evidence" value="ECO:0007669"/>
    <property type="project" value="TreeGrafter"/>
</dbReference>
<dbReference type="GO" id="GO:0000793">
    <property type="term" value="C:condensed chromosome"/>
    <property type="evidence" value="ECO:0007669"/>
    <property type="project" value="TreeGrafter"/>
</dbReference>
<dbReference type="GO" id="GO:0003690">
    <property type="term" value="F:double-stranded DNA binding"/>
    <property type="evidence" value="ECO:0007669"/>
    <property type="project" value="TreeGrafter"/>
</dbReference>
<reference evidence="3" key="1">
    <citation type="submission" date="2016-11" db="UniProtKB">
        <authorList>
            <consortium name="WormBaseParasite"/>
        </authorList>
    </citation>
    <scope>IDENTIFICATION</scope>
</reference>
<organism evidence="2 3">
    <name type="scientific">Heterorhabditis bacteriophora</name>
    <name type="common">Entomopathogenic nematode worm</name>
    <dbReference type="NCBI Taxonomy" id="37862"/>
    <lineage>
        <taxon>Eukaryota</taxon>
        <taxon>Metazoa</taxon>
        <taxon>Ecdysozoa</taxon>
        <taxon>Nematoda</taxon>
        <taxon>Chromadorea</taxon>
        <taxon>Rhabditida</taxon>
        <taxon>Rhabditina</taxon>
        <taxon>Rhabditomorpha</taxon>
        <taxon>Strongyloidea</taxon>
        <taxon>Heterorhabditidae</taxon>
        <taxon>Heterorhabditis</taxon>
    </lineage>
</organism>
<dbReference type="GO" id="GO:0000014">
    <property type="term" value="F:single-stranded DNA endodeoxyribonuclease activity"/>
    <property type="evidence" value="ECO:0007669"/>
    <property type="project" value="TreeGrafter"/>
</dbReference>
<evidence type="ECO:0000259" key="1">
    <source>
        <dbReference type="Pfam" id="PF17906"/>
    </source>
</evidence>
<dbReference type="GO" id="GO:0031297">
    <property type="term" value="P:replication fork processing"/>
    <property type="evidence" value="ECO:0007669"/>
    <property type="project" value="TreeGrafter"/>
</dbReference>